<evidence type="ECO:0000256" key="6">
    <source>
        <dbReference type="ARBA" id="ARBA00022792"/>
    </source>
</evidence>
<evidence type="ECO:0000256" key="18">
    <source>
        <dbReference type="ARBA" id="ARBA00076491"/>
    </source>
</evidence>
<evidence type="ECO:0000256" key="14">
    <source>
        <dbReference type="ARBA" id="ARBA00051045"/>
    </source>
</evidence>
<comment type="catalytic activity">
    <reaction evidence="12">
        <text>L-histidine(out) = L-histidine(in)</text>
        <dbReference type="Rhea" id="RHEA:72807"/>
        <dbReference type="ChEBI" id="CHEBI:57595"/>
    </reaction>
</comment>
<protein>
    <recommendedName>
        <fullName evidence="17">Mitochondrial basic amino acids transporter</fullName>
    </recommendedName>
    <alternativeName>
        <fullName evidence="21">Carnitine/acylcarnitine translocase-like</fullName>
    </alternativeName>
    <alternativeName>
        <fullName evidence="20">Mitochondrial carnitine/acylcarnitine carrier protein CACL</fullName>
    </alternativeName>
    <alternativeName>
        <fullName evidence="19">Mitochondrial ornithine transporter 3</fullName>
    </alternativeName>
    <alternativeName>
        <fullName evidence="18">Solute carrier family 25 member 29</fullName>
    </alternativeName>
</protein>
<evidence type="ECO:0000256" key="22">
    <source>
        <dbReference type="PROSITE-ProRule" id="PRU00282"/>
    </source>
</evidence>
<sequence>MAYDFAAGCIGGCAGVIVGHPLDTVKVRLQTQDFKNPVYRGAWHCFKTILKNESVKGLYKGVTSPLAGVGLINAVVFGTYGMVQRYYDGGNLYSQFIAGAVAGLLQSFICSPMELAKIRLQVEKGKSKCGSLDCLIKIWQKQRIRGIYKGFSMTAVRDTPAYGVYFFTYELLTGGKHVSTLMMMFSGGIAGMASWLAVYPSDVIKSRLQSDGMNGPSRYKNSLHCLRLSIKEEGGYSFLTRGLFSTCVRAFPVNAVTFTVVTWLLRFAELMPTYDKQPLQQPQQQYKLINHISFKELFTNSMHLFEDGAV</sequence>
<evidence type="ECO:0000256" key="8">
    <source>
        <dbReference type="ARBA" id="ARBA00022989"/>
    </source>
</evidence>
<dbReference type="InterPro" id="IPR002067">
    <property type="entry name" value="MCP"/>
</dbReference>
<dbReference type="PROSITE" id="PS50920">
    <property type="entry name" value="SOLCAR"/>
    <property type="match status" value="3"/>
</dbReference>
<evidence type="ECO:0000256" key="15">
    <source>
        <dbReference type="ARBA" id="ARBA00051921"/>
    </source>
</evidence>
<evidence type="ECO:0000256" key="3">
    <source>
        <dbReference type="ARBA" id="ARBA00022448"/>
    </source>
</evidence>
<evidence type="ECO:0000313" key="25">
    <source>
        <dbReference type="EMBL" id="JAC16852.1"/>
    </source>
</evidence>
<evidence type="ECO:0000256" key="21">
    <source>
        <dbReference type="ARBA" id="ARBA00080567"/>
    </source>
</evidence>
<keyword evidence="4 22" id="KW-0812">Transmembrane</keyword>
<keyword evidence="5" id="KW-0677">Repeat</keyword>
<feature type="repeat" description="Solcar" evidence="22">
    <location>
        <begin position="90"/>
        <end position="175"/>
    </location>
</feature>
<evidence type="ECO:0000256" key="16">
    <source>
        <dbReference type="ARBA" id="ARBA00052673"/>
    </source>
</evidence>
<evidence type="ECO:0000256" key="19">
    <source>
        <dbReference type="ARBA" id="ARBA00078745"/>
    </source>
</evidence>
<evidence type="ECO:0000256" key="13">
    <source>
        <dbReference type="ARBA" id="ARBA00050768"/>
    </source>
</evidence>
<evidence type="ECO:0000256" key="5">
    <source>
        <dbReference type="ARBA" id="ARBA00022737"/>
    </source>
</evidence>
<dbReference type="AlphaFoldDB" id="A0A023F6I0"/>
<dbReference type="InterPro" id="IPR050567">
    <property type="entry name" value="Mitochondrial_Carrier"/>
</dbReference>
<dbReference type="InterPro" id="IPR023395">
    <property type="entry name" value="MCP_dom_sf"/>
</dbReference>
<comment type="catalytic activity">
    <reaction evidence="13">
        <text>L-histidine(out) + L-arginine(in) = L-histidine(in) + L-arginine(out)</text>
        <dbReference type="Rhea" id="RHEA:71063"/>
        <dbReference type="ChEBI" id="CHEBI:32682"/>
        <dbReference type="ChEBI" id="CHEBI:57595"/>
    </reaction>
</comment>
<evidence type="ECO:0000256" key="23">
    <source>
        <dbReference type="RuleBase" id="RU000488"/>
    </source>
</evidence>
<evidence type="ECO:0000256" key="2">
    <source>
        <dbReference type="ARBA" id="ARBA00006375"/>
    </source>
</evidence>
<evidence type="ECO:0000256" key="7">
    <source>
        <dbReference type="ARBA" id="ARBA00022970"/>
    </source>
</evidence>
<organism evidence="25">
    <name type="scientific">Triatoma infestans</name>
    <name type="common">Assassin bug</name>
    <dbReference type="NCBI Taxonomy" id="30076"/>
    <lineage>
        <taxon>Eukaryota</taxon>
        <taxon>Metazoa</taxon>
        <taxon>Ecdysozoa</taxon>
        <taxon>Arthropoda</taxon>
        <taxon>Hexapoda</taxon>
        <taxon>Insecta</taxon>
        <taxon>Pterygota</taxon>
        <taxon>Neoptera</taxon>
        <taxon>Paraneoptera</taxon>
        <taxon>Hemiptera</taxon>
        <taxon>Heteroptera</taxon>
        <taxon>Panheteroptera</taxon>
        <taxon>Cimicomorpha</taxon>
        <taxon>Reduviidae</taxon>
        <taxon>Triatominae</taxon>
        <taxon>Triatoma</taxon>
    </lineage>
</organism>
<dbReference type="InterPro" id="IPR018108">
    <property type="entry name" value="MCP_transmembrane"/>
</dbReference>
<dbReference type="PANTHER" id="PTHR45624">
    <property type="entry name" value="MITOCHONDRIAL BASIC AMINO ACIDS TRANSPORTER-RELATED"/>
    <property type="match status" value="1"/>
</dbReference>
<evidence type="ECO:0000256" key="9">
    <source>
        <dbReference type="ARBA" id="ARBA00023128"/>
    </source>
</evidence>
<proteinExistence type="evidence at transcript level"/>
<dbReference type="GO" id="GO:1990575">
    <property type="term" value="P:mitochondrial L-ornithine transmembrane transport"/>
    <property type="evidence" value="ECO:0007669"/>
    <property type="project" value="UniProtKB-ARBA"/>
</dbReference>
<evidence type="ECO:0000256" key="24">
    <source>
        <dbReference type="SAM" id="Phobius"/>
    </source>
</evidence>
<comment type="similarity">
    <text evidence="2 23">Belongs to the mitochondrial carrier (TC 2.A.29) family.</text>
</comment>
<comment type="catalytic activity">
    <reaction evidence="11">
        <text>L-lysine(out) + L-arginine(in) = L-lysine(in) + L-arginine(out)</text>
        <dbReference type="Rhea" id="RHEA:70827"/>
        <dbReference type="ChEBI" id="CHEBI:32551"/>
        <dbReference type="ChEBI" id="CHEBI:32682"/>
    </reaction>
</comment>
<feature type="repeat" description="Solcar" evidence="22">
    <location>
        <begin position="2"/>
        <end position="86"/>
    </location>
</feature>
<comment type="subcellular location">
    <subcellularLocation>
        <location evidence="1">Mitochondrion inner membrane</location>
        <topology evidence="1">Multi-pass membrane protein</topology>
    </subcellularLocation>
</comment>
<evidence type="ECO:0000256" key="17">
    <source>
        <dbReference type="ARBA" id="ARBA00071763"/>
    </source>
</evidence>
<accession>A0A023F6I0</accession>
<evidence type="ECO:0000256" key="12">
    <source>
        <dbReference type="ARBA" id="ARBA00050592"/>
    </source>
</evidence>
<dbReference type="Pfam" id="PF00153">
    <property type="entry name" value="Mito_carr"/>
    <property type="match status" value="3"/>
</dbReference>
<dbReference type="GO" id="GO:0005289">
    <property type="term" value="F:high-affinity L-arginine transmembrane transporter activity"/>
    <property type="evidence" value="ECO:0007669"/>
    <property type="project" value="TreeGrafter"/>
</dbReference>
<keyword evidence="10 22" id="KW-0472">Membrane</keyword>
<dbReference type="EMBL" id="GBBI01001860">
    <property type="protein sequence ID" value="JAC16852.1"/>
    <property type="molecule type" value="mRNA"/>
</dbReference>
<comment type="catalytic activity">
    <reaction evidence="15">
        <text>L-ornithine(in) + L-arginine(out) = L-ornithine(out) + L-arginine(in)</text>
        <dbReference type="Rhea" id="RHEA:34991"/>
        <dbReference type="ChEBI" id="CHEBI:32682"/>
        <dbReference type="ChEBI" id="CHEBI:46911"/>
    </reaction>
</comment>
<evidence type="ECO:0000256" key="1">
    <source>
        <dbReference type="ARBA" id="ARBA00004448"/>
    </source>
</evidence>
<keyword evidence="9" id="KW-0496">Mitochondrion</keyword>
<keyword evidence="6" id="KW-0999">Mitochondrion inner membrane</keyword>
<evidence type="ECO:0000256" key="11">
    <source>
        <dbReference type="ARBA" id="ARBA00049090"/>
    </source>
</evidence>
<dbReference type="FunFam" id="1.50.40.10:FF:000037">
    <property type="entry name" value="Solute carrier family 25 member 29"/>
    <property type="match status" value="1"/>
</dbReference>
<feature type="repeat" description="Solcar" evidence="22">
    <location>
        <begin position="178"/>
        <end position="267"/>
    </location>
</feature>
<dbReference type="GO" id="GO:0005743">
    <property type="term" value="C:mitochondrial inner membrane"/>
    <property type="evidence" value="ECO:0007669"/>
    <property type="project" value="UniProtKB-SubCell"/>
</dbReference>
<keyword evidence="8 24" id="KW-1133">Transmembrane helix</keyword>
<dbReference type="SUPFAM" id="SSF103506">
    <property type="entry name" value="Mitochondrial carrier"/>
    <property type="match status" value="1"/>
</dbReference>
<dbReference type="PANTHER" id="PTHR45624:SF61">
    <property type="entry name" value="MITOCHONDRIAL BASIC AMINO ACIDS TRANSPORTER"/>
    <property type="match status" value="1"/>
</dbReference>
<feature type="transmembrane region" description="Helical" evidence="24">
    <location>
        <begin position="57"/>
        <end position="80"/>
    </location>
</feature>
<evidence type="ECO:0000256" key="20">
    <source>
        <dbReference type="ARBA" id="ARBA00079387"/>
    </source>
</evidence>
<comment type="catalytic activity">
    <reaction evidence="14">
        <text>L-homoarginine(in) + L-arginine(out) = L-homoarginine(out) + L-arginine(in)</text>
        <dbReference type="Rhea" id="RHEA:72799"/>
        <dbReference type="ChEBI" id="CHEBI:32682"/>
        <dbReference type="ChEBI" id="CHEBI:143006"/>
    </reaction>
</comment>
<dbReference type="Gene3D" id="1.50.40.10">
    <property type="entry name" value="Mitochondrial carrier domain"/>
    <property type="match status" value="2"/>
</dbReference>
<evidence type="ECO:0000256" key="4">
    <source>
        <dbReference type="ARBA" id="ARBA00022692"/>
    </source>
</evidence>
<keyword evidence="3 23" id="KW-0813">Transport</keyword>
<comment type="catalytic activity">
    <reaction evidence="16">
        <text>N(omega)-methyl-L-arginine(in) + L-arginine(out) = N(omega)-methyl-L-arginine(out) + L-arginine(in)</text>
        <dbReference type="Rhea" id="RHEA:72803"/>
        <dbReference type="ChEBI" id="CHEBI:32682"/>
        <dbReference type="ChEBI" id="CHEBI:114953"/>
    </reaction>
</comment>
<evidence type="ECO:0000256" key="10">
    <source>
        <dbReference type="ARBA" id="ARBA00023136"/>
    </source>
</evidence>
<dbReference type="PRINTS" id="PR00926">
    <property type="entry name" value="MITOCARRIER"/>
</dbReference>
<keyword evidence="7" id="KW-0029">Amino-acid transport</keyword>
<feature type="transmembrane region" description="Helical" evidence="24">
    <location>
        <begin position="180"/>
        <end position="199"/>
    </location>
</feature>
<reference evidence="25" key="1">
    <citation type="journal article" date="2014" name="PLoS Negl. Trop. Dis.">
        <title>An updated insight into the Sialotranscriptome of Triatoma infestans: developmental stage and geographic variations.</title>
        <authorList>
            <person name="Schwarz A."/>
            <person name="Medrano-Mercado N."/>
            <person name="Schaub G.A."/>
            <person name="Struchiner C.J."/>
            <person name="Bargues M.D."/>
            <person name="Levy M.Z."/>
            <person name="Ribeiro J.M."/>
        </authorList>
    </citation>
    <scope>NUCLEOTIDE SEQUENCE</scope>
    <source>
        <strain evidence="25">Chile</strain>
        <tissue evidence="25">Salivary glands</tissue>
    </source>
</reference>
<name>A0A023F6I0_TRIIF</name>